<keyword evidence="3" id="KW-1185">Reference proteome</keyword>
<feature type="compositionally biased region" description="Polar residues" evidence="1">
    <location>
        <begin position="20"/>
        <end position="49"/>
    </location>
</feature>
<dbReference type="HOGENOM" id="CLU_2061315_0_0_1"/>
<organism evidence="2 3">
    <name type="scientific">Colletotrichum fioriniae PJ7</name>
    <dbReference type="NCBI Taxonomy" id="1445577"/>
    <lineage>
        <taxon>Eukaryota</taxon>
        <taxon>Fungi</taxon>
        <taxon>Dikarya</taxon>
        <taxon>Ascomycota</taxon>
        <taxon>Pezizomycotina</taxon>
        <taxon>Sordariomycetes</taxon>
        <taxon>Hypocreomycetidae</taxon>
        <taxon>Glomerellales</taxon>
        <taxon>Glomerellaceae</taxon>
        <taxon>Colletotrichum</taxon>
        <taxon>Colletotrichum acutatum species complex</taxon>
    </lineage>
</organism>
<dbReference type="EMBL" id="JARH01000410">
    <property type="protein sequence ID" value="EXF80958.1"/>
    <property type="molecule type" value="Genomic_DNA"/>
</dbReference>
<dbReference type="KEGG" id="cfj:CFIO01_06559"/>
<feature type="compositionally biased region" description="Polar residues" evidence="1">
    <location>
        <begin position="88"/>
        <end position="97"/>
    </location>
</feature>
<name>A0A010S8G3_9PEZI</name>
<dbReference type="AlphaFoldDB" id="A0A010S8G3"/>
<evidence type="ECO:0000256" key="1">
    <source>
        <dbReference type="SAM" id="MobiDB-lite"/>
    </source>
</evidence>
<protein>
    <submittedName>
        <fullName evidence="2">Uncharacterized protein</fullName>
    </submittedName>
</protein>
<sequence length="119" mass="12879">MGRSQASGSTHPSEYRRSDNLSSLAPTIQQSVRTPSNASYSLGTDSSVSRILLGFAPLGPDPPTHNFKRPPPAHPQLPKLRRPGAPCPSSTEWNPSVQCCPRTFRPTSSVAKDNGERRT</sequence>
<comment type="caution">
    <text evidence="2">The sequence shown here is derived from an EMBL/GenBank/DDBJ whole genome shotgun (WGS) entry which is preliminary data.</text>
</comment>
<accession>A0A010S8G3</accession>
<feature type="compositionally biased region" description="Pro residues" evidence="1">
    <location>
        <begin position="59"/>
        <end position="75"/>
    </location>
</feature>
<feature type="region of interest" description="Disordered" evidence="1">
    <location>
        <begin position="1"/>
        <end position="119"/>
    </location>
</feature>
<dbReference type="Proteomes" id="UP000020467">
    <property type="component" value="Unassembled WGS sequence"/>
</dbReference>
<gene>
    <name evidence="2" type="ORF">CFIO01_06559</name>
</gene>
<evidence type="ECO:0000313" key="3">
    <source>
        <dbReference type="Proteomes" id="UP000020467"/>
    </source>
</evidence>
<reference evidence="2 3" key="1">
    <citation type="submission" date="2014-02" db="EMBL/GenBank/DDBJ databases">
        <title>The genome sequence of Colletotrichum fioriniae PJ7.</title>
        <authorList>
            <person name="Baroncelli R."/>
            <person name="Thon M.R."/>
        </authorList>
    </citation>
    <scope>NUCLEOTIDE SEQUENCE [LARGE SCALE GENOMIC DNA]</scope>
    <source>
        <strain evidence="2 3">PJ7</strain>
    </source>
</reference>
<feature type="compositionally biased region" description="Polar residues" evidence="1">
    <location>
        <begin position="1"/>
        <end position="12"/>
    </location>
</feature>
<evidence type="ECO:0000313" key="2">
    <source>
        <dbReference type="EMBL" id="EXF80958.1"/>
    </source>
</evidence>
<proteinExistence type="predicted"/>